<dbReference type="EMBL" id="SPNV01000084">
    <property type="protein sequence ID" value="KAF5862015.1"/>
    <property type="molecule type" value="Genomic_DNA"/>
</dbReference>
<reference evidence="3 4" key="1">
    <citation type="submission" date="2019-04" db="EMBL/GenBank/DDBJ databases">
        <title>Aspergillus burnettii sp. nov., novel species from soil in southeast Queensland.</title>
        <authorList>
            <person name="Gilchrist C.L.M."/>
            <person name="Pitt J.I."/>
            <person name="Lange L."/>
            <person name="Lacey H.J."/>
            <person name="Vuong D."/>
            <person name="Midgley D.J."/>
            <person name="Greenfield P."/>
            <person name="Bradbury M."/>
            <person name="Lacey E."/>
            <person name="Busk P.K."/>
            <person name="Pilgaard B."/>
            <person name="Chooi Y.H."/>
            <person name="Piggott A.M."/>
        </authorList>
    </citation>
    <scope>NUCLEOTIDE SEQUENCE [LARGE SCALE GENOMIC DNA]</scope>
    <source>
        <strain evidence="3 4">FRR 5400</strain>
    </source>
</reference>
<dbReference type="Proteomes" id="UP000541154">
    <property type="component" value="Unassembled WGS sequence"/>
</dbReference>
<dbReference type="GO" id="GO:0051287">
    <property type="term" value="F:NAD binding"/>
    <property type="evidence" value="ECO:0007669"/>
    <property type="project" value="InterPro"/>
</dbReference>
<dbReference type="Gene3D" id="3.40.50.720">
    <property type="entry name" value="NAD(P)-binding Rossmann-like Domain"/>
    <property type="match status" value="2"/>
</dbReference>
<sequence length="133" mass="14330">MSLTAEPSGPASNPITKPTNSLATGSNSYINCQSGTWDNVTARYRTNSTLELGVLDPELINALPSTLKYICLNVAGYDDGMNIDTCTEREIWASKTPKVVAEATADVAMLLMFGTLCQALIHLDSARKGEWES</sequence>
<evidence type="ECO:0000259" key="2">
    <source>
        <dbReference type="Pfam" id="PF00389"/>
    </source>
</evidence>
<comment type="caution">
    <text evidence="3">The sequence shown here is derived from an EMBL/GenBank/DDBJ whole genome shotgun (WGS) entry which is preliminary data.</text>
</comment>
<gene>
    <name evidence="3" type="ORF">ETB97_012253</name>
</gene>
<evidence type="ECO:0000256" key="1">
    <source>
        <dbReference type="SAM" id="MobiDB-lite"/>
    </source>
</evidence>
<feature type="domain" description="D-isomer specific 2-hydroxyacid dehydrogenase catalytic" evidence="2">
    <location>
        <begin position="55"/>
        <end position="108"/>
    </location>
</feature>
<evidence type="ECO:0000313" key="3">
    <source>
        <dbReference type="EMBL" id="KAF5862015.1"/>
    </source>
</evidence>
<dbReference type="Pfam" id="PF00389">
    <property type="entry name" value="2-Hacid_dh"/>
    <property type="match status" value="1"/>
</dbReference>
<accession>A0A8H6A7K4</accession>
<name>A0A8H6A7K4_PETAA</name>
<dbReference type="SUPFAM" id="SSF52283">
    <property type="entry name" value="Formate/glycerate dehydrogenase catalytic domain-like"/>
    <property type="match status" value="1"/>
</dbReference>
<feature type="region of interest" description="Disordered" evidence="1">
    <location>
        <begin position="1"/>
        <end position="20"/>
    </location>
</feature>
<dbReference type="GO" id="GO:0016616">
    <property type="term" value="F:oxidoreductase activity, acting on the CH-OH group of donors, NAD or NADP as acceptor"/>
    <property type="evidence" value="ECO:0007669"/>
    <property type="project" value="InterPro"/>
</dbReference>
<keyword evidence="4" id="KW-1185">Reference proteome</keyword>
<proteinExistence type="predicted"/>
<protein>
    <recommendedName>
        <fullName evidence="2">D-isomer specific 2-hydroxyacid dehydrogenase catalytic domain-containing protein</fullName>
    </recommendedName>
</protein>
<dbReference type="InterPro" id="IPR006139">
    <property type="entry name" value="D-isomer_2_OHA_DH_cat_dom"/>
</dbReference>
<evidence type="ECO:0000313" key="4">
    <source>
        <dbReference type="Proteomes" id="UP000541154"/>
    </source>
</evidence>
<organism evidence="3 4">
    <name type="scientific">Petromyces alliaceus</name>
    <name type="common">Aspergillus alliaceus</name>
    <dbReference type="NCBI Taxonomy" id="209559"/>
    <lineage>
        <taxon>Eukaryota</taxon>
        <taxon>Fungi</taxon>
        <taxon>Dikarya</taxon>
        <taxon>Ascomycota</taxon>
        <taxon>Pezizomycotina</taxon>
        <taxon>Eurotiomycetes</taxon>
        <taxon>Eurotiomycetidae</taxon>
        <taxon>Eurotiales</taxon>
        <taxon>Aspergillaceae</taxon>
        <taxon>Aspergillus</taxon>
        <taxon>Aspergillus subgen. Circumdati</taxon>
    </lineage>
</organism>
<dbReference type="AlphaFoldDB" id="A0A8H6A7K4"/>